<comment type="similarity">
    <text evidence="1">Belongs to the p23/wos2 family.</text>
</comment>
<accession>A0A814IDI3</accession>
<dbReference type="AlphaFoldDB" id="A0A814IDI3"/>
<dbReference type="InterPro" id="IPR045250">
    <property type="entry name" value="p23-like"/>
</dbReference>
<dbReference type="Proteomes" id="UP000663870">
    <property type="component" value="Unassembled WGS sequence"/>
</dbReference>
<dbReference type="GO" id="GO:0051087">
    <property type="term" value="F:protein-folding chaperone binding"/>
    <property type="evidence" value="ECO:0007669"/>
    <property type="project" value="TreeGrafter"/>
</dbReference>
<feature type="compositionally biased region" description="Gly residues" evidence="2">
    <location>
        <begin position="155"/>
        <end position="165"/>
    </location>
</feature>
<evidence type="ECO:0000259" key="3">
    <source>
        <dbReference type="PROSITE" id="PS51203"/>
    </source>
</evidence>
<organism evidence="5 6">
    <name type="scientific">Rotaria sordida</name>
    <dbReference type="NCBI Taxonomy" id="392033"/>
    <lineage>
        <taxon>Eukaryota</taxon>
        <taxon>Metazoa</taxon>
        <taxon>Spiralia</taxon>
        <taxon>Gnathifera</taxon>
        <taxon>Rotifera</taxon>
        <taxon>Eurotatoria</taxon>
        <taxon>Bdelloidea</taxon>
        <taxon>Philodinida</taxon>
        <taxon>Philodinidae</taxon>
        <taxon>Rotaria</taxon>
    </lineage>
</organism>
<dbReference type="Gene3D" id="2.60.40.790">
    <property type="match status" value="1"/>
</dbReference>
<dbReference type="InterPro" id="IPR008978">
    <property type="entry name" value="HSP20-like_chaperone"/>
</dbReference>
<keyword evidence="6" id="KW-1185">Reference proteome</keyword>
<reference evidence="5" key="1">
    <citation type="submission" date="2021-02" db="EMBL/GenBank/DDBJ databases">
        <authorList>
            <person name="Nowell W R."/>
        </authorList>
    </citation>
    <scope>NUCLEOTIDE SEQUENCE</scope>
</reference>
<evidence type="ECO:0000256" key="2">
    <source>
        <dbReference type="SAM" id="MobiDB-lite"/>
    </source>
</evidence>
<dbReference type="PANTHER" id="PTHR22932">
    <property type="entry name" value="TELOMERASE-BINDING PROTEIN P23 HSP90 CO-CHAPERONE"/>
    <property type="match status" value="1"/>
</dbReference>
<name>A0A814IDI3_9BILA</name>
<feature type="compositionally biased region" description="Acidic residues" evidence="2">
    <location>
        <begin position="170"/>
        <end position="190"/>
    </location>
</feature>
<dbReference type="GO" id="GO:0005829">
    <property type="term" value="C:cytosol"/>
    <property type="evidence" value="ECO:0007669"/>
    <property type="project" value="TreeGrafter"/>
</dbReference>
<dbReference type="PROSITE" id="PS51203">
    <property type="entry name" value="CS"/>
    <property type="match status" value="1"/>
</dbReference>
<evidence type="ECO:0000313" key="6">
    <source>
        <dbReference type="Proteomes" id="UP000663870"/>
    </source>
</evidence>
<dbReference type="PANTHER" id="PTHR22932:SF1">
    <property type="entry name" value="CO-CHAPERONE PROTEIN DAF-41"/>
    <property type="match status" value="1"/>
</dbReference>
<evidence type="ECO:0000313" key="4">
    <source>
        <dbReference type="EMBL" id="CAF0805428.1"/>
    </source>
</evidence>
<dbReference type="GO" id="GO:0005634">
    <property type="term" value="C:nucleus"/>
    <property type="evidence" value="ECO:0007669"/>
    <property type="project" value="TreeGrafter"/>
</dbReference>
<dbReference type="Pfam" id="PF04969">
    <property type="entry name" value="CS"/>
    <property type="match status" value="1"/>
</dbReference>
<comment type="caution">
    <text evidence="5">The sequence shown here is derived from an EMBL/GenBank/DDBJ whole genome shotgun (WGS) entry which is preliminary data.</text>
</comment>
<evidence type="ECO:0000313" key="5">
    <source>
        <dbReference type="EMBL" id="CAF1024203.1"/>
    </source>
</evidence>
<dbReference type="GO" id="GO:0051131">
    <property type="term" value="P:chaperone-mediated protein complex assembly"/>
    <property type="evidence" value="ECO:0007669"/>
    <property type="project" value="TreeGrafter"/>
</dbReference>
<dbReference type="Proteomes" id="UP000663854">
    <property type="component" value="Unassembled WGS sequence"/>
</dbReference>
<dbReference type="EMBL" id="CAJNOH010000046">
    <property type="protein sequence ID" value="CAF0805428.1"/>
    <property type="molecule type" value="Genomic_DNA"/>
</dbReference>
<feature type="compositionally biased region" description="Basic and acidic residues" evidence="2">
    <location>
        <begin position="191"/>
        <end position="201"/>
    </location>
</feature>
<proteinExistence type="inferred from homology"/>
<dbReference type="SUPFAM" id="SSF49764">
    <property type="entry name" value="HSP20-like chaperones"/>
    <property type="match status" value="1"/>
</dbReference>
<gene>
    <name evidence="5" type="ORF">JXQ802_LOCUS15318</name>
    <name evidence="4" type="ORF">PYM288_LOCUS4828</name>
</gene>
<dbReference type="EMBL" id="CAJNOL010000355">
    <property type="protein sequence ID" value="CAF1024203.1"/>
    <property type="molecule type" value="Genomic_DNA"/>
</dbReference>
<dbReference type="CDD" id="cd06465">
    <property type="entry name" value="p23_hB-ind1_like"/>
    <property type="match status" value="1"/>
</dbReference>
<protein>
    <recommendedName>
        <fullName evidence="3">CS domain-containing protein</fullName>
    </recommendedName>
</protein>
<dbReference type="GO" id="GO:0006457">
    <property type="term" value="P:protein folding"/>
    <property type="evidence" value="ECO:0007669"/>
    <property type="project" value="TreeGrafter"/>
</dbReference>
<feature type="region of interest" description="Disordered" evidence="2">
    <location>
        <begin position="150"/>
        <end position="210"/>
    </location>
</feature>
<feature type="domain" description="CS" evidence="3">
    <location>
        <begin position="20"/>
        <end position="110"/>
    </location>
</feature>
<evidence type="ECO:0000256" key="1">
    <source>
        <dbReference type="ARBA" id="ARBA00025733"/>
    </source>
</evidence>
<dbReference type="GO" id="GO:0051879">
    <property type="term" value="F:Hsp90 protein binding"/>
    <property type="evidence" value="ECO:0007669"/>
    <property type="project" value="InterPro"/>
</dbReference>
<sequence>MYATFLSGKICYKVLIYRANTHPLIKWGQKKDHILLTIAVQDIDKPEINIAPTKLHFKGQQTQGLNYDTTLEFFDEIDPKISKYRKTSQNHWEFMLKKKDSTKPFWKRLTKSTEKCSWITVDWNHFTAEADDDDEMDVAGGKDWGDLDGMFKQMGAGGGGAGLGGTSETDLNDLDDEETDSDDEPMPDLEDVPKTDDEKAKSNVTNEQTK</sequence>
<dbReference type="InterPro" id="IPR007052">
    <property type="entry name" value="CS_dom"/>
</dbReference>